<feature type="domain" description="Smf/DprA SLOG" evidence="2">
    <location>
        <begin position="3"/>
        <end position="118"/>
    </location>
</feature>
<sequence length="197" mass="21202">MTGTGPDITYPRRHQRLEQSIMESSGAIITEFWPGTGAHPGHFPKRNRLLAAMTLGTMVIEAKIRSGTLITANLAADMGREVLVVPGSVNNPQTQGCHHLIQQGAALVTCTQDVLEQLPVKVRNNCANVAQHSEKSDGESLATDKLLASVNYDVTSVDIITERSNLPVSEVLASLLHYELRGLVAAVPGGYIKLRGK</sequence>
<dbReference type="SUPFAM" id="SSF102405">
    <property type="entry name" value="MCP/YpsA-like"/>
    <property type="match status" value="1"/>
</dbReference>
<evidence type="ECO:0000313" key="4">
    <source>
        <dbReference type="EMBL" id="QPG05694.1"/>
    </source>
</evidence>
<evidence type="ECO:0000259" key="2">
    <source>
        <dbReference type="Pfam" id="PF02481"/>
    </source>
</evidence>
<dbReference type="InterPro" id="IPR003488">
    <property type="entry name" value="DprA"/>
</dbReference>
<dbReference type="Pfam" id="PF02481">
    <property type="entry name" value="DNA_processg_A"/>
    <property type="match status" value="1"/>
</dbReference>
<dbReference type="InterPro" id="IPR057666">
    <property type="entry name" value="DrpA_SLOG"/>
</dbReference>
<comment type="similarity">
    <text evidence="1">Belongs to the DprA/Smf family.</text>
</comment>
<dbReference type="EMBL" id="CP064795">
    <property type="protein sequence ID" value="QPG05694.1"/>
    <property type="molecule type" value="Genomic_DNA"/>
</dbReference>
<reference evidence="4 5" key="1">
    <citation type="submission" date="2020-11" db="EMBL/GenBank/DDBJ databases">
        <title>Complete genome sequence for Salinimonas sp. strain G2-b.</title>
        <authorList>
            <person name="Park S.-J."/>
        </authorList>
    </citation>
    <scope>NUCLEOTIDE SEQUENCE [LARGE SCALE GENOMIC DNA]</scope>
    <source>
        <strain evidence="4 5">G2-b</strain>
    </source>
</reference>
<dbReference type="PANTHER" id="PTHR43022">
    <property type="entry name" value="PROTEIN SMF"/>
    <property type="match status" value="1"/>
</dbReference>
<dbReference type="Proteomes" id="UP000595095">
    <property type="component" value="Chromosome"/>
</dbReference>
<dbReference type="Gene3D" id="1.10.10.10">
    <property type="entry name" value="Winged helix-like DNA-binding domain superfamily/Winged helix DNA-binding domain"/>
    <property type="match status" value="1"/>
</dbReference>
<name>A0A7S9DXC2_9ALTE</name>
<dbReference type="KEGG" id="smaa:IT774_16795"/>
<dbReference type="PANTHER" id="PTHR43022:SF1">
    <property type="entry name" value="PROTEIN SMF"/>
    <property type="match status" value="1"/>
</dbReference>
<accession>A0A7S9DXC2</accession>
<evidence type="ECO:0000259" key="3">
    <source>
        <dbReference type="Pfam" id="PF17782"/>
    </source>
</evidence>
<evidence type="ECO:0000313" key="5">
    <source>
        <dbReference type="Proteomes" id="UP000595095"/>
    </source>
</evidence>
<keyword evidence="5" id="KW-1185">Reference proteome</keyword>
<gene>
    <name evidence="4" type="ORF">IT774_16795</name>
</gene>
<dbReference type="Gene3D" id="3.40.50.450">
    <property type="match status" value="1"/>
</dbReference>
<dbReference type="AlphaFoldDB" id="A0A7S9DXC2"/>
<evidence type="ECO:0000256" key="1">
    <source>
        <dbReference type="ARBA" id="ARBA00006525"/>
    </source>
</evidence>
<dbReference type="InterPro" id="IPR036388">
    <property type="entry name" value="WH-like_DNA-bd_sf"/>
</dbReference>
<dbReference type="Pfam" id="PF17782">
    <property type="entry name" value="WHD_DprA"/>
    <property type="match status" value="1"/>
</dbReference>
<dbReference type="InterPro" id="IPR041614">
    <property type="entry name" value="DprA_WH"/>
</dbReference>
<feature type="domain" description="DprA winged helix" evidence="3">
    <location>
        <begin position="138"/>
        <end position="190"/>
    </location>
</feature>
<protein>
    <submittedName>
        <fullName evidence="4">DNA-protecting protein DprA</fullName>
    </submittedName>
</protein>
<organism evidence="4 5">
    <name type="scientific">Salinimonas marina</name>
    <dbReference type="NCBI Taxonomy" id="2785918"/>
    <lineage>
        <taxon>Bacteria</taxon>
        <taxon>Pseudomonadati</taxon>
        <taxon>Pseudomonadota</taxon>
        <taxon>Gammaproteobacteria</taxon>
        <taxon>Alteromonadales</taxon>
        <taxon>Alteromonadaceae</taxon>
        <taxon>Alteromonas/Salinimonas group</taxon>
        <taxon>Salinimonas</taxon>
    </lineage>
</organism>
<dbReference type="GO" id="GO:0009294">
    <property type="term" value="P:DNA-mediated transformation"/>
    <property type="evidence" value="ECO:0007669"/>
    <property type="project" value="InterPro"/>
</dbReference>
<proteinExistence type="inferred from homology"/>